<dbReference type="InterPro" id="IPR000026">
    <property type="entry name" value="N1-like"/>
</dbReference>
<proteinExistence type="predicted"/>
<keyword evidence="1" id="KW-0540">Nuclease</keyword>
<dbReference type="Pfam" id="PF00545">
    <property type="entry name" value="Ribonuclease"/>
    <property type="match status" value="1"/>
</dbReference>
<accession>A0A4Q7N7G0</accession>
<dbReference type="SUPFAM" id="SSF53933">
    <property type="entry name" value="Microbial ribonucleases"/>
    <property type="match status" value="1"/>
</dbReference>
<dbReference type="Gene3D" id="3.10.450.30">
    <property type="entry name" value="Microbial ribonucleases"/>
    <property type="match status" value="1"/>
</dbReference>
<keyword evidence="2" id="KW-0378">Hydrolase</keyword>
<dbReference type="AlphaFoldDB" id="A0A4Q7N7G0"/>
<dbReference type="Proteomes" id="UP000292445">
    <property type="component" value="Unassembled WGS sequence"/>
</dbReference>
<dbReference type="InterPro" id="IPR016191">
    <property type="entry name" value="Ribonuclease/ribotoxin"/>
</dbReference>
<protein>
    <submittedName>
        <fullName evidence="3">Ribonuclease T1</fullName>
    </submittedName>
</protein>
<dbReference type="EMBL" id="SGXC01000003">
    <property type="protein sequence ID" value="RZS77950.1"/>
    <property type="molecule type" value="Genomic_DNA"/>
</dbReference>
<organism evidence="3 4">
    <name type="scientific">Pigmentiphaga kullae</name>
    <dbReference type="NCBI Taxonomy" id="151784"/>
    <lineage>
        <taxon>Bacteria</taxon>
        <taxon>Pseudomonadati</taxon>
        <taxon>Pseudomonadota</taxon>
        <taxon>Betaproteobacteria</taxon>
        <taxon>Burkholderiales</taxon>
        <taxon>Alcaligenaceae</taxon>
        <taxon>Pigmentiphaga</taxon>
    </lineage>
</organism>
<dbReference type="GO" id="GO:0004521">
    <property type="term" value="F:RNA endonuclease activity"/>
    <property type="evidence" value="ECO:0007669"/>
    <property type="project" value="InterPro"/>
</dbReference>
<sequence length="130" mass="14522">MSWTLGRFLRGFAIALLWLALGTGAWARGPLPGTVDARDLPPEARQVLAQIRQGGPFRHARDGVTFYNRERLLPVQARGYYTEYTVPTPGARNRGARRIVAGKGDTGNPATSGEYWYTADHYASFRRIQE</sequence>
<evidence type="ECO:0000256" key="1">
    <source>
        <dbReference type="ARBA" id="ARBA00022722"/>
    </source>
</evidence>
<dbReference type="OrthoDB" id="5666689at2"/>
<gene>
    <name evidence="3" type="ORF">EV675_4589</name>
</gene>
<reference evidence="3 4" key="1">
    <citation type="submission" date="2019-02" db="EMBL/GenBank/DDBJ databases">
        <title>Genomic Encyclopedia of Type Strains, Phase IV (KMG-IV): sequencing the most valuable type-strain genomes for metagenomic binning, comparative biology and taxonomic classification.</title>
        <authorList>
            <person name="Goeker M."/>
        </authorList>
    </citation>
    <scope>NUCLEOTIDE SEQUENCE [LARGE SCALE GENOMIC DNA]</scope>
    <source>
        <strain evidence="3 4">K24</strain>
    </source>
</reference>
<keyword evidence="4" id="KW-1185">Reference proteome</keyword>
<comment type="caution">
    <text evidence="3">The sequence shown here is derived from an EMBL/GenBank/DDBJ whole genome shotgun (WGS) entry which is preliminary data.</text>
</comment>
<dbReference type="RefSeq" id="WP_130360354.1">
    <property type="nucleotide sequence ID" value="NZ_SGXC01000003.1"/>
</dbReference>
<name>A0A4Q7N7G0_9BURK</name>
<dbReference type="GO" id="GO:0016787">
    <property type="term" value="F:hydrolase activity"/>
    <property type="evidence" value="ECO:0007669"/>
    <property type="project" value="UniProtKB-KW"/>
</dbReference>
<dbReference type="GO" id="GO:0003723">
    <property type="term" value="F:RNA binding"/>
    <property type="evidence" value="ECO:0007669"/>
    <property type="project" value="InterPro"/>
</dbReference>
<evidence type="ECO:0000313" key="4">
    <source>
        <dbReference type="Proteomes" id="UP000292445"/>
    </source>
</evidence>
<evidence type="ECO:0000313" key="3">
    <source>
        <dbReference type="EMBL" id="RZS77950.1"/>
    </source>
</evidence>
<evidence type="ECO:0000256" key="2">
    <source>
        <dbReference type="ARBA" id="ARBA00022801"/>
    </source>
</evidence>